<evidence type="ECO:0000313" key="1">
    <source>
        <dbReference type="EMBL" id="TDO33098.1"/>
    </source>
</evidence>
<organism evidence="1 2">
    <name type="scientific">Paractinoplanes brasiliensis</name>
    <dbReference type="NCBI Taxonomy" id="52695"/>
    <lineage>
        <taxon>Bacteria</taxon>
        <taxon>Bacillati</taxon>
        <taxon>Actinomycetota</taxon>
        <taxon>Actinomycetes</taxon>
        <taxon>Micromonosporales</taxon>
        <taxon>Micromonosporaceae</taxon>
        <taxon>Paractinoplanes</taxon>
    </lineage>
</organism>
<name>A0A4V3C6B7_9ACTN</name>
<dbReference type="RefSeq" id="WP_133878981.1">
    <property type="nucleotide sequence ID" value="NZ_BOMD01000052.1"/>
</dbReference>
<accession>A0A4V3C6B7</accession>
<sequence>MADFRTVTYGAEFHRLLQRVAGHAPDAELAAARLALAEGRVGDVARAVGTITAAAGLAPTDEEFALLAAAEPESVTDLSDTRPGQWPMPAVDFQPTAPADAGLFAPEAPPPLLDLTAVPYEFVAAVTDETDQRAVEAMSRVPGARALWRAWRLSDPRDTPARVFVLAADVPGADLPVVAALLQAETGAAVEAYAPGDELPAYQVQARGAAALLWADEEAYGIGIARVFDGVDPVTGPWFAPGHPVLDGAERDRVGRYLEGGRPVLMTTQRMADVVEPARGAVVPMSYRTDGVWVWTDTVTYYLRTHGLAPDPELLAHVRGREFRAPVVDDVAEHRTLAALFRPAAAGPVGVR</sequence>
<keyword evidence="2" id="KW-1185">Reference proteome</keyword>
<gene>
    <name evidence="1" type="ORF">C8E87_8581</name>
</gene>
<proteinExistence type="predicted"/>
<dbReference type="AlphaFoldDB" id="A0A4V3C6B7"/>
<protein>
    <submittedName>
        <fullName evidence="1">Uncharacterized protein</fullName>
    </submittedName>
</protein>
<evidence type="ECO:0000313" key="2">
    <source>
        <dbReference type="Proteomes" id="UP000294901"/>
    </source>
</evidence>
<comment type="caution">
    <text evidence="1">The sequence shown here is derived from an EMBL/GenBank/DDBJ whole genome shotgun (WGS) entry which is preliminary data.</text>
</comment>
<dbReference type="Proteomes" id="UP000294901">
    <property type="component" value="Unassembled WGS sequence"/>
</dbReference>
<reference evidence="1 2" key="1">
    <citation type="submission" date="2019-03" db="EMBL/GenBank/DDBJ databases">
        <title>Sequencing the genomes of 1000 actinobacteria strains.</title>
        <authorList>
            <person name="Klenk H.-P."/>
        </authorList>
    </citation>
    <scope>NUCLEOTIDE SEQUENCE [LARGE SCALE GENOMIC DNA]</scope>
    <source>
        <strain evidence="1 2">DSM 43805</strain>
    </source>
</reference>
<dbReference type="EMBL" id="SNWR01000002">
    <property type="protein sequence ID" value="TDO33098.1"/>
    <property type="molecule type" value="Genomic_DNA"/>
</dbReference>
<dbReference type="OrthoDB" id="275232at2"/>